<dbReference type="EC" id="2.3.2.27" evidence="2"/>
<feature type="domain" description="C3H1-type" evidence="8">
    <location>
        <begin position="38"/>
        <end position="60"/>
    </location>
</feature>
<keyword evidence="10" id="KW-1185">Reference proteome</keyword>
<dbReference type="Pfam" id="PF18345">
    <property type="entry name" value="zf_CCCH_4"/>
    <property type="match status" value="1"/>
</dbReference>
<dbReference type="SMART" id="SM00356">
    <property type="entry name" value="ZnF_C3H1"/>
    <property type="match status" value="2"/>
</dbReference>
<feature type="zinc finger region" description="C3H1-type" evidence="6">
    <location>
        <begin position="7"/>
        <end position="34"/>
    </location>
</feature>
<dbReference type="GO" id="GO:0000209">
    <property type="term" value="P:protein polyubiquitination"/>
    <property type="evidence" value="ECO:0007669"/>
    <property type="project" value="InterPro"/>
</dbReference>
<dbReference type="GO" id="GO:0061630">
    <property type="term" value="F:ubiquitin protein ligase activity"/>
    <property type="evidence" value="ECO:0007669"/>
    <property type="project" value="UniProtKB-EC"/>
</dbReference>
<evidence type="ECO:0000256" key="4">
    <source>
        <dbReference type="ARBA" id="ARBA00022771"/>
    </source>
</evidence>
<evidence type="ECO:0000256" key="6">
    <source>
        <dbReference type="PROSITE-ProRule" id="PRU00723"/>
    </source>
</evidence>
<dbReference type="PANTHER" id="PTHR11224">
    <property type="entry name" value="MAKORIN-RELATED"/>
    <property type="match status" value="1"/>
</dbReference>
<gene>
    <name evidence="9" type="ORF">OS493_029908</name>
</gene>
<keyword evidence="4 6" id="KW-0863">Zinc-finger</keyword>
<reference evidence="9" key="1">
    <citation type="submission" date="2023-01" db="EMBL/GenBank/DDBJ databases">
        <title>Genome assembly of the deep-sea coral Lophelia pertusa.</title>
        <authorList>
            <person name="Herrera S."/>
            <person name="Cordes E."/>
        </authorList>
    </citation>
    <scope>NUCLEOTIDE SEQUENCE</scope>
    <source>
        <strain evidence="9">USNM1676648</strain>
        <tissue evidence="9">Polyp</tissue>
    </source>
</reference>
<evidence type="ECO:0000256" key="2">
    <source>
        <dbReference type="ARBA" id="ARBA00012483"/>
    </source>
</evidence>
<sequence length="684" mass="77121">MEAAADRKANGFCRYYIRGECREGDNCRFSHDSKDVPVCHYYQEGRCLFGKDCWYNHPDEKMFMPTVHPALAVFDIGAAGPGGNLNLLLAAAVAGAQTDDDNSSSDEDREREPLTLDEAMELWTRHKKRNESKLSNEEQTDADSDESSDDSNTSDCLEKHIHKFFHELRNFDMTSWDIDSVYKLVSNLAELTIKEFDEYNIALSLILGETIRHWRPDASDTAELFLRISEKDDADLSSLILTLCNAPVRVKFLESHVACILTAAQRKFTKDWTSEAIGKLLQSVEDNGFNIDATEVFHRMGKELGDAETLGRLVRDYLVATGDKDSFNCRCKTVECECPVAVDEGIAFIVFAGLERKMNWDEESKLKFFRSATDTLWTPEVLSELGELFSIKDPVKVCHPRVDKRLNWNAKEFVSTEELTAAEKPLKKSNNQRTSKCKGARCSNQPKRGCDFEMCGRCCKKVSEPCSVHEDAFSVFEPPVFERNYSFFKIEPKVFFSSRDDLENIGNLPAPFRSVTFGSDFSVHDEDLIKAVELCKDSLVVLELGSSNTGAGVWVSDTALHHIANNCPNLRKLRLESVTGATDDAVIDVMVKCPLLEELEVSGHDRSSGSLTDECVKHLFDLSVLPNLNGLIITDQMRVRHDVVYRLRRRRHNLKIIAGETDSDSFAHSMVLSMMGMDYGDGLY</sequence>
<dbReference type="Proteomes" id="UP001163046">
    <property type="component" value="Unassembled WGS sequence"/>
</dbReference>
<evidence type="ECO:0000259" key="8">
    <source>
        <dbReference type="PROSITE" id="PS50103"/>
    </source>
</evidence>
<proteinExistence type="predicted"/>
<dbReference type="GO" id="GO:0008270">
    <property type="term" value="F:zinc ion binding"/>
    <property type="evidence" value="ECO:0007669"/>
    <property type="project" value="UniProtKB-KW"/>
</dbReference>
<dbReference type="AlphaFoldDB" id="A0A9W9Y8T1"/>
<protein>
    <recommendedName>
        <fullName evidence="2">RING-type E3 ubiquitin transferase</fullName>
        <ecNumber evidence="2">2.3.2.27</ecNumber>
    </recommendedName>
</protein>
<name>A0A9W9Y8T1_9CNID</name>
<evidence type="ECO:0000313" key="9">
    <source>
        <dbReference type="EMBL" id="KAJ7325359.1"/>
    </source>
</evidence>
<dbReference type="Gene3D" id="4.10.1000.10">
    <property type="entry name" value="Zinc finger, CCCH-type"/>
    <property type="match status" value="1"/>
</dbReference>
<feature type="region of interest" description="Disordered" evidence="7">
    <location>
        <begin position="127"/>
        <end position="153"/>
    </location>
</feature>
<dbReference type="SUPFAM" id="SSF52047">
    <property type="entry name" value="RNI-like"/>
    <property type="match status" value="1"/>
</dbReference>
<feature type="compositionally biased region" description="Acidic residues" evidence="7">
    <location>
        <begin position="138"/>
        <end position="149"/>
    </location>
</feature>
<evidence type="ECO:0000256" key="1">
    <source>
        <dbReference type="ARBA" id="ARBA00000900"/>
    </source>
</evidence>
<dbReference type="OrthoDB" id="411372at2759"/>
<dbReference type="InterPro" id="IPR032675">
    <property type="entry name" value="LRR_dom_sf"/>
</dbReference>
<organism evidence="9 10">
    <name type="scientific">Desmophyllum pertusum</name>
    <dbReference type="NCBI Taxonomy" id="174260"/>
    <lineage>
        <taxon>Eukaryota</taxon>
        <taxon>Metazoa</taxon>
        <taxon>Cnidaria</taxon>
        <taxon>Anthozoa</taxon>
        <taxon>Hexacorallia</taxon>
        <taxon>Scleractinia</taxon>
        <taxon>Caryophylliina</taxon>
        <taxon>Caryophylliidae</taxon>
        <taxon>Desmophyllum</taxon>
    </lineage>
</organism>
<evidence type="ECO:0000256" key="5">
    <source>
        <dbReference type="ARBA" id="ARBA00022833"/>
    </source>
</evidence>
<dbReference type="InterPro" id="IPR000571">
    <property type="entry name" value="Znf_CCCH"/>
</dbReference>
<accession>A0A9W9Y8T1</accession>
<dbReference type="PROSITE" id="PS50103">
    <property type="entry name" value="ZF_C3H1"/>
    <property type="match status" value="2"/>
</dbReference>
<dbReference type="InterPro" id="IPR045072">
    <property type="entry name" value="MKRN-like"/>
</dbReference>
<dbReference type="EMBL" id="MU827808">
    <property type="protein sequence ID" value="KAJ7325359.1"/>
    <property type="molecule type" value="Genomic_DNA"/>
</dbReference>
<feature type="domain" description="C3H1-type" evidence="8">
    <location>
        <begin position="7"/>
        <end position="34"/>
    </location>
</feature>
<keyword evidence="5 6" id="KW-0862">Zinc</keyword>
<dbReference type="PANTHER" id="PTHR11224:SF10">
    <property type="entry name" value="IP09428P-RELATED"/>
    <property type="match status" value="1"/>
</dbReference>
<comment type="caution">
    <text evidence="9">The sequence shown here is derived from an EMBL/GenBank/DDBJ whole genome shotgun (WGS) entry which is preliminary data.</text>
</comment>
<dbReference type="SUPFAM" id="SSF90229">
    <property type="entry name" value="CCCH zinc finger"/>
    <property type="match status" value="1"/>
</dbReference>
<feature type="zinc finger region" description="C3H1-type" evidence="6">
    <location>
        <begin position="38"/>
        <end position="60"/>
    </location>
</feature>
<evidence type="ECO:0000256" key="3">
    <source>
        <dbReference type="ARBA" id="ARBA00022723"/>
    </source>
</evidence>
<keyword evidence="3 6" id="KW-0479">Metal-binding</keyword>
<dbReference type="Gene3D" id="3.80.10.10">
    <property type="entry name" value="Ribonuclease Inhibitor"/>
    <property type="match status" value="1"/>
</dbReference>
<dbReference type="InterPro" id="IPR036855">
    <property type="entry name" value="Znf_CCCH_sf"/>
</dbReference>
<evidence type="ECO:0000313" key="10">
    <source>
        <dbReference type="Proteomes" id="UP001163046"/>
    </source>
</evidence>
<comment type="catalytic activity">
    <reaction evidence="1">
        <text>S-ubiquitinyl-[E2 ubiquitin-conjugating enzyme]-L-cysteine + [acceptor protein]-L-lysine = [E2 ubiquitin-conjugating enzyme]-L-cysteine + N(6)-ubiquitinyl-[acceptor protein]-L-lysine.</text>
        <dbReference type="EC" id="2.3.2.27"/>
    </reaction>
</comment>
<evidence type="ECO:0000256" key="7">
    <source>
        <dbReference type="SAM" id="MobiDB-lite"/>
    </source>
</evidence>